<dbReference type="Gene3D" id="1.25.40.20">
    <property type="entry name" value="Ankyrin repeat-containing domain"/>
    <property type="match status" value="5"/>
</dbReference>
<keyword evidence="4" id="KW-0472">Membrane</keyword>
<dbReference type="AlphaFoldDB" id="A0ABD3IJ52"/>
<dbReference type="EMBL" id="JBJQOH010000001">
    <property type="protein sequence ID" value="KAL3702445.1"/>
    <property type="molecule type" value="Genomic_DNA"/>
</dbReference>
<feature type="repeat" description="ANK" evidence="3">
    <location>
        <begin position="207"/>
        <end position="240"/>
    </location>
</feature>
<comment type="caution">
    <text evidence="6">The sequence shown here is derived from an EMBL/GenBank/DDBJ whole genome shotgun (WGS) entry which is preliminary data.</text>
</comment>
<keyword evidence="1" id="KW-0677">Repeat</keyword>
<dbReference type="Pfam" id="PF13962">
    <property type="entry name" value="PGG"/>
    <property type="match status" value="1"/>
</dbReference>
<organism evidence="6 7">
    <name type="scientific">Riccia sorocarpa</name>
    <dbReference type="NCBI Taxonomy" id="122646"/>
    <lineage>
        <taxon>Eukaryota</taxon>
        <taxon>Viridiplantae</taxon>
        <taxon>Streptophyta</taxon>
        <taxon>Embryophyta</taxon>
        <taxon>Marchantiophyta</taxon>
        <taxon>Marchantiopsida</taxon>
        <taxon>Marchantiidae</taxon>
        <taxon>Marchantiales</taxon>
        <taxon>Ricciaceae</taxon>
        <taxon>Riccia</taxon>
    </lineage>
</organism>
<feature type="repeat" description="ANK" evidence="3">
    <location>
        <begin position="63"/>
        <end position="84"/>
    </location>
</feature>
<evidence type="ECO:0000313" key="6">
    <source>
        <dbReference type="EMBL" id="KAL3702445.1"/>
    </source>
</evidence>
<keyword evidence="4" id="KW-1133">Transmembrane helix</keyword>
<reference evidence="6 7" key="1">
    <citation type="submission" date="2024-09" db="EMBL/GenBank/DDBJ databases">
        <title>Chromosome-scale assembly of Riccia sorocarpa.</title>
        <authorList>
            <person name="Paukszto L."/>
        </authorList>
    </citation>
    <scope>NUCLEOTIDE SEQUENCE [LARGE SCALE GENOMIC DNA]</scope>
    <source>
        <strain evidence="6">LP-2024</strain>
        <tissue evidence="6">Aerial parts of the thallus</tissue>
    </source>
</reference>
<evidence type="ECO:0000259" key="5">
    <source>
        <dbReference type="Pfam" id="PF13962"/>
    </source>
</evidence>
<accession>A0ABD3IJ52</accession>
<feature type="repeat" description="ANK" evidence="3">
    <location>
        <begin position="163"/>
        <end position="195"/>
    </location>
</feature>
<evidence type="ECO:0000256" key="1">
    <source>
        <dbReference type="ARBA" id="ARBA00022737"/>
    </source>
</evidence>
<evidence type="ECO:0000256" key="3">
    <source>
        <dbReference type="PROSITE-ProRule" id="PRU00023"/>
    </source>
</evidence>
<keyword evidence="2 3" id="KW-0040">ANK repeat</keyword>
<keyword evidence="4" id="KW-0812">Transmembrane</keyword>
<feature type="repeat" description="ANK" evidence="3">
    <location>
        <begin position="29"/>
        <end position="51"/>
    </location>
</feature>
<dbReference type="SMART" id="SM00248">
    <property type="entry name" value="ANK"/>
    <property type="match status" value="12"/>
</dbReference>
<dbReference type="PANTHER" id="PTHR24126:SF14">
    <property type="entry name" value="ANK_REP_REGION DOMAIN-CONTAINING PROTEIN"/>
    <property type="match status" value="1"/>
</dbReference>
<dbReference type="Pfam" id="PF00023">
    <property type="entry name" value="Ank"/>
    <property type="match status" value="2"/>
</dbReference>
<gene>
    <name evidence="6" type="ORF">R1sor_020467</name>
</gene>
<name>A0ABD3IJ52_9MARC</name>
<dbReference type="InterPro" id="IPR036770">
    <property type="entry name" value="Ankyrin_rpt-contain_sf"/>
</dbReference>
<feature type="domain" description="PGG" evidence="5">
    <location>
        <begin position="533"/>
        <end position="656"/>
    </location>
</feature>
<dbReference type="InterPro" id="IPR026961">
    <property type="entry name" value="PGG_dom"/>
</dbReference>
<evidence type="ECO:0000256" key="2">
    <source>
        <dbReference type="ARBA" id="ARBA00023043"/>
    </source>
</evidence>
<evidence type="ECO:0000256" key="4">
    <source>
        <dbReference type="SAM" id="Phobius"/>
    </source>
</evidence>
<dbReference type="Pfam" id="PF12796">
    <property type="entry name" value="Ank_2"/>
    <property type="match status" value="3"/>
</dbReference>
<dbReference type="PANTHER" id="PTHR24126">
    <property type="entry name" value="ANKYRIN REPEAT, PH AND SEC7 DOMAIN CONTAINING PROTEIN SECG-RELATED"/>
    <property type="match status" value="1"/>
</dbReference>
<dbReference type="PROSITE" id="PS50297">
    <property type="entry name" value="ANK_REP_REGION"/>
    <property type="match status" value="4"/>
</dbReference>
<evidence type="ECO:0000313" key="7">
    <source>
        <dbReference type="Proteomes" id="UP001633002"/>
    </source>
</evidence>
<feature type="transmembrane region" description="Helical" evidence="4">
    <location>
        <begin position="600"/>
        <end position="622"/>
    </location>
</feature>
<dbReference type="PROSITE" id="PS50088">
    <property type="entry name" value="ANK_REPEAT"/>
    <property type="match status" value="6"/>
</dbReference>
<dbReference type="SUPFAM" id="SSF48403">
    <property type="entry name" value="Ankyrin repeat"/>
    <property type="match status" value="2"/>
</dbReference>
<sequence length="729" mass="81073">MLHRLDSPAGLPHMYLTHPETLVSKVDSKGRTPLHLACGKGFEEITKLLLQYPHIYVNTRDKKGRTPLHLACGKGLEEITKLLLWFPQTLVSELDNESCTPLHLACREGFQEFSKLLLQHPQIDVNAGVITPLHVAAFCGNDWAVSLLVQHPDIDLYSRTAHEEMTALHMAACKGYANIIRLILDVESRLDVHEEGTVPLVMKVDAFKRTPLHYAAYAEGLDVVKDLLQSPGLDVNIGDDRSFTALHLAVLRGHVTLVQLLLNHQNINLDIVTGENQIYPVTREDVNWENTPCPRLVNNIFHEVVGMTALHFALELVEVELATEEHSMEGMMGVVNVLLAHPNIDIHIENKNGESPVHVALRRKLGPILLRLLKKHEDMVDPCVSLLLSYCKKGDLDMSLIDPVLEALRASLNKPNLKIDVEKFDTLPLIHKAAIVGKEELLSLLVDIQLGDINAEDEDKRTPLHYATIAGQMKIIRLLLMSPGLSANHEDLDNKTALQIAFETGHKDIEKQLMEKQEVKDWLDRVYRDRQLYSDAANAILVGAAVIASVTYGGWLQPPLGYTPYYQFPVSGPAPPDTYQVFAAVKQHMTIRIFWGCNNLSFFLAIAAVLSGAVAVLPMSDVFIAEEVRALRRYLLVTALLVMLAVIFVLGAFTAAGFSSLPPILNLEMIIPSVIGDFLVDPASGITHDIEDLKRQFSPSMLGKIKPGEIADERNQIKKIVKDVEGEEI</sequence>
<dbReference type="InterPro" id="IPR002110">
    <property type="entry name" value="Ankyrin_rpt"/>
</dbReference>
<feature type="repeat" description="ANK" evidence="3">
    <location>
        <begin position="459"/>
        <end position="480"/>
    </location>
</feature>
<feature type="repeat" description="ANK" evidence="3">
    <location>
        <begin position="241"/>
        <end position="264"/>
    </location>
</feature>
<dbReference type="Proteomes" id="UP001633002">
    <property type="component" value="Unassembled WGS sequence"/>
</dbReference>
<feature type="transmembrane region" description="Helical" evidence="4">
    <location>
        <begin position="634"/>
        <end position="658"/>
    </location>
</feature>
<proteinExistence type="predicted"/>
<protein>
    <recommendedName>
        <fullName evidence="5">PGG domain-containing protein</fullName>
    </recommendedName>
</protein>
<keyword evidence="7" id="KW-1185">Reference proteome</keyword>